<accession>A0A1Y1S9K7</accession>
<comment type="caution">
    <text evidence="7">The sequence shown here is derived from an EMBL/GenBank/DDBJ whole genome shotgun (WGS) entry which is preliminary data.</text>
</comment>
<dbReference type="InterPro" id="IPR003618">
    <property type="entry name" value="TFIIS_cen_dom"/>
</dbReference>
<keyword evidence="2 5" id="KW-0863">Zinc-finger</keyword>
<sequence length="180" mass="21418">MSENYLQKPEEFKNSGQKIQYEHNDKRINKARDMFYSAFKQCDCSVVDEQCRLKALELAEAIFKFNPEQFPKIVRMKAKSLKENKEICWMIYNDELCSTAFIRMSQDETKSSEQRDCDRKIMEESLKASTKADIQAETTMFKCSKCKKNKCRYYQMQTRSCDEPMTTFVRCTECGHNWKF</sequence>
<dbReference type="PROSITE" id="PS51133">
    <property type="entry name" value="ZF_TFIIS_2"/>
    <property type="match status" value="1"/>
</dbReference>
<dbReference type="GO" id="GO:0008270">
    <property type="term" value="F:zinc ion binding"/>
    <property type="evidence" value="ECO:0007669"/>
    <property type="project" value="UniProtKB-KW"/>
</dbReference>
<dbReference type="Proteomes" id="UP000192639">
    <property type="component" value="Unassembled WGS sequence"/>
</dbReference>
<dbReference type="PROSITE" id="PS00466">
    <property type="entry name" value="ZF_TFIIS_1"/>
    <property type="match status" value="1"/>
</dbReference>
<dbReference type="EMBL" id="LWDP01000001">
    <property type="protein sequence ID" value="ORD95161.1"/>
    <property type="molecule type" value="Genomic_DNA"/>
</dbReference>
<evidence type="ECO:0000313" key="8">
    <source>
        <dbReference type="Proteomes" id="UP000192639"/>
    </source>
</evidence>
<protein>
    <submittedName>
        <fullName evidence="7">TFS2</fullName>
    </submittedName>
</protein>
<gene>
    <name evidence="7" type="primary">TFS2</name>
    <name evidence="7" type="ORF">ECANGB1_2600</name>
</gene>
<keyword evidence="1" id="KW-0479">Metal-binding</keyword>
<dbReference type="OrthoDB" id="44867at2759"/>
<dbReference type="VEuPathDB" id="MicrosporidiaDB:ECANGB1_2600"/>
<name>A0A1Y1S9K7_9MICR</name>
<dbReference type="PANTHER" id="PTHR11477">
    <property type="entry name" value="TRANSCRIPTION FACTOR S-II ZINC FINGER DOMAIN-CONTAINING PROTEIN"/>
    <property type="match status" value="1"/>
</dbReference>
<dbReference type="AlphaFoldDB" id="A0A1Y1S9K7"/>
<dbReference type="GO" id="GO:0005634">
    <property type="term" value="C:nucleus"/>
    <property type="evidence" value="ECO:0007669"/>
    <property type="project" value="TreeGrafter"/>
</dbReference>
<dbReference type="GO" id="GO:0003676">
    <property type="term" value="F:nucleic acid binding"/>
    <property type="evidence" value="ECO:0007669"/>
    <property type="project" value="InterPro"/>
</dbReference>
<proteinExistence type="predicted"/>
<evidence type="ECO:0000256" key="4">
    <source>
        <dbReference type="ARBA" id="ARBA00023242"/>
    </source>
</evidence>
<evidence type="ECO:0000256" key="1">
    <source>
        <dbReference type="ARBA" id="ARBA00022723"/>
    </source>
</evidence>
<reference evidence="7 8" key="1">
    <citation type="journal article" date="2017" name="Environ. Microbiol.">
        <title>Decay of the glycolytic pathway and adaptation to intranuclear parasitism within Enterocytozoonidae microsporidia.</title>
        <authorList>
            <person name="Wiredu Boakye D."/>
            <person name="Jaroenlak P."/>
            <person name="Prachumwat A."/>
            <person name="Williams T.A."/>
            <person name="Bateman K.S."/>
            <person name="Itsathitphaisarn O."/>
            <person name="Sritunyalucksana K."/>
            <person name="Paszkiewicz K.H."/>
            <person name="Moore K.A."/>
            <person name="Stentiford G.D."/>
            <person name="Williams B.A."/>
        </authorList>
    </citation>
    <scope>NUCLEOTIDE SEQUENCE [LARGE SCALE GENOMIC DNA]</scope>
    <source>
        <strain evidence="7 8">GB1</strain>
    </source>
</reference>
<evidence type="ECO:0000313" key="7">
    <source>
        <dbReference type="EMBL" id="ORD95161.1"/>
    </source>
</evidence>
<dbReference type="SUPFAM" id="SSF57783">
    <property type="entry name" value="Zinc beta-ribbon"/>
    <property type="match status" value="1"/>
</dbReference>
<dbReference type="PANTHER" id="PTHR11477:SF0">
    <property type="entry name" value="IP08861P-RELATED"/>
    <property type="match status" value="1"/>
</dbReference>
<dbReference type="SMART" id="SM00440">
    <property type="entry name" value="ZnF_C2C2"/>
    <property type="match status" value="1"/>
</dbReference>
<dbReference type="Pfam" id="PF07500">
    <property type="entry name" value="TFIIS_M"/>
    <property type="match status" value="1"/>
</dbReference>
<evidence type="ECO:0000259" key="6">
    <source>
        <dbReference type="PROSITE" id="PS51133"/>
    </source>
</evidence>
<keyword evidence="3" id="KW-0862">Zinc</keyword>
<evidence type="ECO:0000256" key="5">
    <source>
        <dbReference type="PROSITE-ProRule" id="PRU00472"/>
    </source>
</evidence>
<evidence type="ECO:0000256" key="2">
    <source>
        <dbReference type="ARBA" id="ARBA00022771"/>
    </source>
</evidence>
<feature type="domain" description="TFIIS-type" evidence="6">
    <location>
        <begin position="139"/>
        <end position="179"/>
    </location>
</feature>
<evidence type="ECO:0000256" key="3">
    <source>
        <dbReference type="ARBA" id="ARBA00022833"/>
    </source>
</evidence>
<dbReference type="InterPro" id="IPR001222">
    <property type="entry name" value="Znf_TFIIS"/>
</dbReference>
<dbReference type="InterPro" id="IPR036575">
    <property type="entry name" value="TFIIS_cen_dom_sf"/>
</dbReference>
<keyword evidence="8" id="KW-1185">Reference proteome</keyword>
<keyword evidence="4" id="KW-0539">Nucleus</keyword>
<organism evidence="7 8">
    <name type="scientific">Enterospora canceri</name>
    <dbReference type="NCBI Taxonomy" id="1081671"/>
    <lineage>
        <taxon>Eukaryota</taxon>
        <taxon>Fungi</taxon>
        <taxon>Fungi incertae sedis</taxon>
        <taxon>Microsporidia</taxon>
        <taxon>Enterocytozoonidae</taxon>
        <taxon>Enterospora</taxon>
    </lineage>
</organism>
<dbReference type="GO" id="GO:0006351">
    <property type="term" value="P:DNA-templated transcription"/>
    <property type="evidence" value="ECO:0007669"/>
    <property type="project" value="InterPro"/>
</dbReference>
<dbReference type="SUPFAM" id="SSF46942">
    <property type="entry name" value="Elongation factor TFIIS domain 2"/>
    <property type="match status" value="1"/>
</dbReference>
<dbReference type="Pfam" id="PF01096">
    <property type="entry name" value="Zn_ribbon_TFIIS"/>
    <property type="match status" value="1"/>
</dbReference>
<dbReference type="Gene3D" id="2.20.25.10">
    <property type="match status" value="1"/>
</dbReference>